<feature type="compositionally biased region" description="Pro residues" evidence="6">
    <location>
        <begin position="267"/>
        <end position="285"/>
    </location>
</feature>
<keyword evidence="2 5" id="KW-0547">Nucleotide-binding</keyword>
<feature type="domain" description="Protein kinase" evidence="7">
    <location>
        <begin position="10"/>
        <end position="263"/>
    </location>
</feature>
<feature type="region of interest" description="Disordered" evidence="6">
    <location>
        <begin position="260"/>
        <end position="337"/>
    </location>
</feature>
<dbReference type="Gene3D" id="1.10.510.10">
    <property type="entry name" value="Transferase(Phosphotransferase) domain 1"/>
    <property type="match status" value="1"/>
</dbReference>
<protein>
    <submittedName>
        <fullName evidence="8">Serine/threonine protein kinase</fullName>
    </submittedName>
</protein>
<gene>
    <name evidence="8" type="ORF">LDH80_00700</name>
</gene>
<name>A0ABY6QNV4_9ACTN</name>
<dbReference type="Pfam" id="PF00069">
    <property type="entry name" value="Pkinase"/>
    <property type="match status" value="1"/>
</dbReference>
<dbReference type="InterPro" id="IPR008271">
    <property type="entry name" value="Ser/Thr_kinase_AS"/>
</dbReference>
<dbReference type="PANTHER" id="PTHR43289">
    <property type="entry name" value="MITOGEN-ACTIVATED PROTEIN KINASE KINASE KINASE 20-RELATED"/>
    <property type="match status" value="1"/>
</dbReference>
<evidence type="ECO:0000256" key="2">
    <source>
        <dbReference type="ARBA" id="ARBA00022741"/>
    </source>
</evidence>
<evidence type="ECO:0000256" key="4">
    <source>
        <dbReference type="ARBA" id="ARBA00022840"/>
    </source>
</evidence>
<organism evidence="8 9">
    <name type="scientific">Streptomyces tanashiensis</name>
    <dbReference type="NCBI Taxonomy" id="67367"/>
    <lineage>
        <taxon>Bacteria</taxon>
        <taxon>Bacillati</taxon>
        <taxon>Actinomycetota</taxon>
        <taxon>Actinomycetes</taxon>
        <taxon>Kitasatosporales</taxon>
        <taxon>Streptomycetaceae</taxon>
        <taxon>Streptomyces</taxon>
    </lineage>
</organism>
<dbReference type="RefSeq" id="WP_267257833.1">
    <property type="nucleotide sequence ID" value="NZ_CP084204.1"/>
</dbReference>
<evidence type="ECO:0000256" key="6">
    <source>
        <dbReference type="SAM" id="MobiDB-lite"/>
    </source>
</evidence>
<dbReference type="EMBL" id="CP084204">
    <property type="protein sequence ID" value="UZX19355.1"/>
    <property type="molecule type" value="Genomic_DNA"/>
</dbReference>
<dbReference type="SMART" id="SM00220">
    <property type="entry name" value="S_TKc"/>
    <property type="match status" value="1"/>
</dbReference>
<dbReference type="Proteomes" id="UP001164506">
    <property type="component" value="Chromosome"/>
</dbReference>
<feature type="compositionally biased region" description="Low complexity" evidence="6">
    <location>
        <begin position="286"/>
        <end position="297"/>
    </location>
</feature>
<evidence type="ECO:0000256" key="3">
    <source>
        <dbReference type="ARBA" id="ARBA00022777"/>
    </source>
</evidence>
<keyword evidence="9" id="KW-1185">Reference proteome</keyword>
<dbReference type="PROSITE" id="PS50011">
    <property type="entry name" value="PROTEIN_KINASE_DOM"/>
    <property type="match status" value="1"/>
</dbReference>
<sequence>MDLPERIGDYAVERELGAGGMGTVYLARSRGGRTVAVKVARPELAADPHFRARFRAEVDAACRVGGFHAAQVVDADPDAPAPWLATAYIAGPTLSGLLADRGPMDEARLRLLGAALAEALHAIHACGLVHRDLKPGNIIMADDGPRVLDFGIARALESTRLTSTGATFGTPGFLAPEQAQGLEVGGAADVFALGAVLVAAAGGQAFGEGTPMMLMYRAVHEPADLSALPESIRPVVAACLAKDPAQRPTTKRLLDLLAPHPASEPAAHPPAHPPTPASPSAPSAPTPAAVPTAAPTARSIADSETVAAAPHAESPHNDAPQQPTLSRESKTAAKPGMPTGRVAAAVAGALLVLGGAGYAISAYGGSGWGPGSDASFPKATHELVLPESMVDDAYGRDIEHRLPADPQPDSGSQKGSVHYSADYSVTSTGREKGVTFRTVQVYGSSGRYKDPEGDRDSLMRAMTVTGRENVSDPPRTIRVPGSDVDFRCTTVDDETVCGWGDDNTTVAIAFTPTSSLEVAAAETRKIRDAIRKPITQQP</sequence>
<feature type="binding site" evidence="5">
    <location>
        <position position="38"/>
    </location>
    <ligand>
        <name>ATP</name>
        <dbReference type="ChEBI" id="CHEBI:30616"/>
    </ligand>
</feature>
<accession>A0ABY6QNV4</accession>
<evidence type="ECO:0000313" key="8">
    <source>
        <dbReference type="EMBL" id="UZX19355.1"/>
    </source>
</evidence>
<dbReference type="InterPro" id="IPR000719">
    <property type="entry name" value="Prot_kinase_dom"/>
</dbReference>
<dbReference type="InterPro" id="IPR011009">
    <property type="entry name" value="Kinase-like_dom_sf"/>
</dbReference>
<feature type="region of interest" description="Disordered" evidence="6">
    <location>
        <begin position="399"/>
        <end position="419"/>
    </location>
</feature>
<dbReference type="SUPFAM" id="SSF56112">
    <property type="entry name" value="Protein kinase-like (PK-like)"/>
    <property type="match status" value="1"/>
</dbReference>
<dbReference type="CDD" id="cd14014">
    <property type="entry name" value="STKc_PknB_like"/>
    <property type="match status" value="1"/>
</dbReference>
<keyword evidence="4 5" id="KW-0067">ATP-binding</keyword>
<evidence type="ECO:0000313" key="9">
    <source>
        <dbReference type="Proteomes" id="UP001164506"/>
    </source>
</evidence>
<dbReference type="Gene3D" id="3.30.200.20">
    <property type="entry name" value="Phosphorylase Kinase, domain 1"/>
    <property type="match status" value="1"/>
</dbReference>
<dbReference type="PROSITE" id="PS00107">
    <property type="entry name" value="PROTEIN_KINASE_ATP"/>
    <property type="match status" value="1"/>
</dbReference>
<dbReference type="PROSITE" id="PS00108">
    <property type="entry name" value="PROTEIN_KINASE_ST"/>
    <property type="match status" value="1"/>
</dbReference>
<proteinExistence type="predicted"/>
<dbReference type="PANTHER" id="PTHR43289:SF34">
    <property type="entry name" value="SERINE_THREONINE-PROTEIN KINASE YBDM-RELATED"/>
    <property type="match status" value="1"/>
</dbReference>
<evidence type="ECO:0000256" key="1">
    <source>
        <dbReference type="ARBA" id="ARBA00022679"/>
    </source>
</evidence>
<evidence type="ECO:0000256" key="5">
    <source>
        <dbReference type="PROSITE-ProRule" id="PRU10141"/>
    </source>
</evidence>
<dbReference type="GeneID" id="96997645"/>
<keyword evidence="8" id="KW-0723">Serine/threonine-protein kinase</keyword>
<dbReference type="GO" id="GO:0004674">
    <property type="term" value="F:protein serine/threonine kinase activity"/>
    <property type="evidence" value="ECO:0007669"/>
    <property type="project" value="UniProtKB-KW"/>
</dbReference>
<keyword evidence="1" id="KW-0808">Transferase</keyword>
<dbReference type="InterPro" id="IPR017441">
    <property type="entry name" value="Protein_kinase_ATP_BS"/>
</dbReference>
<evidence type="ECO:0000259" key="7">
    <source>
        <dbReference type="PROSITE" id="PS50011"/>
    </source>
</evidence>
<reference evidence="8" key="1">
    <citation type="submission" date="2021-09" db="EMBL/GenBank/DDBJ databases">
        <title>Complete genome sequence and metabolic characterization of Streptomyces tanashiensis DSM 731 the producer of antibacterial Kalafungin and diverse secondary metabolites.</title>
        <authorList>
            <person name="Abbasi M.N."/>
            <person name="Anwar M.N."/>
            <person name="Alam K."/>
            <person name="Shoaib M."/>
            <person name="Lin Z."/>
            <person name="Hayat M."/>
            <person name="Ali M.I."/>
            <person name="Malik H.M.T."/>
            <person name="Ahmed I."/>
            <person name="Li A."/>
            <person name="Hailong Wang H."/>
            <person name="Zhang Y."/>
        </authorList>
    </citation>
    <scope>NUCLEOTIDE SEQUENCE</scope>
    <source>
        <strain evidence="8">Kala</strain>
    </source>
</reference>
<keyword evidence="3 8" id="KW-0418">Kinase</keyword>